<sequence length="179" mass="18606">MRRVLAAIATASLMLAAPAHAVLAVGAKAPDFTTRGAVAGKVVTVNLAQQLKKGPVVLYFFPAAFTAGCNAEARAFAENVANFRAAGATVIGMSADSVADLTKFSAAECAGKFAVASAGPRVVAGYDVALGRQVKGRDATRRTSYVIDRSGRIAFVHDDMSAERHVALTLEAVRRLARS</sequence>
<dbReference type="Proteomes" id="UP000188729">
    <property type="component" value="Unassembled WGS sequence"/>
</dbReference>
<reference evidence="14 15" key="1">
    <citation type="submission" date="2016-11" db="EMBL/GenBank/DDBJ databases">
        <title>Genome sequence of Sphingomonas jeddahensis G39.</title>
        <authorList>
            <person name="Poehlein A."/>
            <person name="Wuebbeler J.H."/>
            <person name="Steinbuechel A."/>
            <person name="Daniel R."/>
        </authorList>
    </citation>
    <scope>NUCLEOTIDE SEQUENCE [LARGE SCALE GENOMIC DNA]</scope>
    <source>
        <strain evidence="14 15">G39</strain>
    </source>
</reference>
<dbReference type="GO" id="GO:0005737">
    <property type="term" value="C:cytoplasm"/>
    <property type="evidence" value="ECO:0007669"/>
    <property type="project" value="TreeGrafter"/>
</dbReference>
<protein>
    <recommendedName>
        <fullName evidence="2">thioredoxin-dependent peroxiredoxin</fullName>
        <ecNumber evidence="2">1.11.1.24</ecNumber>
    </recommendedName>
    <alternativeName>
        <fullName evidence="8">Thioredoxin peroxidase</fullName>
    </alternativeName>
    <alternativeName>
        <fullName evidence="10">Thioredoxin-dependent peroxiredoxin Bcp</fullName>
    </alternativeName>
</protein>
<dbReference type="InterPro" id="IPR013766">
    <property type="entry name" value="Thioredoxin_domain"/>
</dbReference>
<keyword evidence="6" id="KW-1015">Disulfide bond</keyword>
<keyword evidence="15" id="KW-1185">Reference proteome</keyword>
<dbReference type="GO" id="GO:0008379">
    <property type="term" value="F:thioredoxin peroxidase activity"/>
    <property type="evidence" value="ECO:0007669"/>
    <property type="project" value="TreeGrafter"/>
</dbReference>
<evidence type="ECO:0000256" key="8">
    <source>
        <dbReference type="ARBA" id="ARBA00032824"/>
    </source>
</evidence>
<dbReference type="AlphaFoldDB" id="A0A1V2EVI5"/>
<proteinExistence type="inferred from homology"/>
<dbReference type="PANTHER" id="PTHR42801:SF4">
    <property type="entry name" value="AHPC_TSA FAMILY PROTEIN"/>
    <property type="match status" value="1"/>
</dbReference>
<dbReference type="Pfam" id="PF00578">
    <property type="entry name" value="AhpC-TSA"/>
    <property type="match status" value="1"/>
</dbReference>
<evidence type="ECO:0000256" key="10">
    <source>
        <dbReference type="ARBA" id="ARBA00042639"/>
    </source>
</evidence>
<dbReference type="RefSeq" id="WP_076744106.1">
    <property type="nucleotide sequence ID" value="NZ_MPSB01000004.1"/>
</dbReference>
<organism evidence="14 15">
    <name type="scientific">Sphingomonas jeddahensis</name>
    <dbReference type="NCBI Taxonomy" id="1915074"/>
    <lineage>
        <taxon>Bacteria</taxon>
        <taxon>Pseudomonadati</taxon>
        <taxon>Pseudomonadota</taxon>
        <taxon>Alphaproteobacteria</taxon>
        <taxon>Sphingomonadales</taxon>
        <taxon>Sphingomonadaceae</taxon>
        <taxon>Sphingomonas</taxon>
    </lineage>
</organism>
<feature type="chain" id="PRO_5012821440" description="thioredoxin-dependent peroxiredoxin" evidence="12">
    <location>
        <begin position="22"/>
        <end position="179"/>
    </location>
</feature>
<dbReference type="STRING" id="1915074.SPHI_13490"/>
<evidence type="ECO:0000256" key="7">
    <source>
        <dbReference type="ARBA" id="ARBA00023284"/>
    </source>
</evidence>
<comment type="catalytic activity">
    <reaction evidence="11">
        <text>a hydroperoxide + [thioredoxin]-dithiol = an alcohol + [thioredoxin]-disulfide + H2O</text>
        <dbReference type="Rhea" id="RHEA:62620"/>
        <dbReference type="Rhea" id="RHEA-COMP:10698"/>
        <dbReference type="Rhea" id="RHEA-COMP:10700"/>
        <dbReference type="ChEBI" id="CHEBI:15377"/>
        <dbReference type="ChEBI" id="CHEBI:29950"/>
        <dbReference type="ChEBI" id="CHEBI:30879"/>
        <dbReference type="ChEBI" id="CHEBI:35924"/>
        <dbReference type="ChEBI" id="CHEBI:50058"/>
        <dbReference type="EC" id="1.11.1.24"/>
    </reaction>
</comment>
<gene>
    <name evidence="14" type="primary">bcp_1</name>
    <name evidence="14" type="ORF">SPHI_13490</name>
</gene>
<accession>A0A1V2EVI5</accession>
<dbReference type="InterPro" id="IPR036249">
    <property type="entry name" value="Thioredoxin-like_sf"/>
</dbReference>
<evidence type="ECO:0000256" key="1">
    <source>
        <dbReference type="ARBA" id="ARBA00003330"/>
    </source>
</evidence>
<comment type="similarity">
    <text evidence="9">Belongs to the peroxiredoxin family. BCP/PrxQ subfamily.</text>
</comment>
<keyword evidence="7" id="KW-0676">Redox-active center</keyword>
<dbReference type="Gene3D" id="3.40.30.10">
    <property type="entry name" value="Glutaredoxin"/>
    <property type="match status" value="1"/>
</dbReference>
<dbReference type="PANTHER" id="PTHR42801">
    <property type="entry name" value="THIOREDOXIN-DEPENDENT PEROXIDE REDUCTASE"/>
    <property type="match status" value="1"/>
</dbReference>
<dbReference type="GO" id="GO:0045454">
    <property type="term" value="P:cell redox homeostasis"/>
    <property type="evidence" value="ECO:0007669"/>
    <property type="project" value="TreeGrafter"/>
</dbReference>
<dbReference type="InterPro" id="IPR050924">
    <property type="entry name" value="Peroxiredoxin_BCP/PrxQ"/>
</dbReference>
<dbReference type="InterPro" id="IPR000866">
    <property type="entry name" value="AhpC/TSA"/>
</dbReference>
<dbReference type="CDD" id="cd03017">
    <property type="entry name" value="PRX_BCP"/>
    <property type="match status" value="1"/>
</dbReference>
<keyword evidence="4" id="KW-0049">Antioxidant</keyword>
<evidence type="ECO:0000256" key="5">
    <source>
        <dbReference type="ARBA" id="ARBA00023002"/>
    </source>
</evidence>
<keyword evidence="12" id="KW-0732">Signal</keyword>
<evidence type="ECO:0000256" key="6">
    <source>
        <dbReference type="ARBA" id="ARBA00023157"/>
    </source>
</evidence>
<dbReference type="GO" id="GO:0034599">
    <property type="term" value="P:cellular response to oxidative stress"/>
    <property type="evidence" value="ECO:0007669"/>
    <property type="project" value="TreeGrafter"/>
</dbReference>
<evidence type="ECO:0000313" key="14">
    <source>
        <dbReference type="EMBL" id="ONF96563.1"/>
    </source>
</evidence>
<keyword evidence="3 14" id="KW-0575">Peroxidase</keyword>
<dbReference type="PROSITE" id="PS51352">
    <property type="entry name" value="THIOREDOXIN_2"/>
    <property type="match status" value="1"/>
</dbReference>
<keyword evidence="5 14" id="KW-0560">Oxidoreductase</keyword>
<feature type="domain" description="Thioredoxin" evidence="13">
    <location>
        <begin position="23"/>
        <end position="178"/>
    </location>
</feature>
<dbReference type="SUPFAM" id="SSF52833">
    <property type="entry name" value="Thioredoxin-like"/>
    <property type="match status" value="1"/>
</dbReference>
<dbReference type="EMBL" id="MPSB01000004">
    <property type="protein sequence ID" value="ONF96563.1"/>
    <property type="molecule type" value="Genomic_DNA"/>
</dbReference>
<evidence type="ECO:0000256" key="3">
    <source>
        <dbReference type="ARBA" id="ARBA00022559"/>
    </source>
</evidence>
<evidence type="ECO:0000256" key="4">
    <source>
        <dbReference type="ARBA" id="ARBA00022862"/>
    </source>
</evidence>
<evidence type="ECO:0000256" key="11">
    <source>
        <dbReference type="ARBA" id="ARBA00049091"/>
    </source>
</evidence>
<dbReference type="OrthoDB" id="5572803at2"/>
<dbReference type="EC" id="1.11.1.24" evidence="2"/>
<comment type="function">
    <text evidence="1">Thiol-specific peroxidase that catalyzes the reduction of hydrogen peroxide and organic hydroperoxides to water and alcohols, respectively. Plays a role in cell protection against oxidative stress by detoxifying peroxides and as sensor of hydrogen peroxide-mediated signaling events.</text>
</comment>
<evidence type="ECO:0000256" key="12">
    <source>
        <dbReference type="SAM" id="SignalP"/>
    </source>
</evidence>
<evidence type="ECO:0000256" key="2">
    <source>
        <dbReference type="ARBA" id="ARBA00013017"/>
    </source>
</evidence>
<evidence type="ECO:0000256" key="9">
    <source>
        <dbReference type="ARBA" id="ARBA00038489"/>
    </source>
</evidence>
<feature type="signal peptide" evidence="12">
    <location>
        <begin position="1"/>
        <end position="21"/>
    </location>
</feature>
<evidence type="ECO:0000259" key="13">
    <source>
        <dbReference type="PROSITE" id="PS51352"/>
    </source>
</evidence>
<evidence type="ECO:0000313" key="15">
    <source>
        <dbReference type="Proteomes" id="UP000188729"/>
    </source>
</evidence>
<comment type="caution">
    <text evidence="14">The sequence shown here is derived from an EMBL/GenBank/DDBJ whole genome shotgun (WGS) entry which is preliminary data.</text>
</comment>
<name>A0A1V2EVI5_9SPHN</name>